<accession>A0ABR3GHH6</accession>
<gene>
    <name evidence="1" type="ORF">Q9L58_005607</name>
</gene>
<name>A0ABR3GHH6_9PEZI</name>
<comment type="caution">
    <text evidence="1">The sequence shown here is derived from an EMBL/GenBank/DDBJ whole genome shotgun (WGS) entry which is preliminary data.</text>
</comment>
<reference evidence="1 2" key="1">
    <citation type="submission" date="2024-02" db="EMBL/GenBank/DDBJ databases">
        <title>Discinaceae phylogenomics.</title>
        <authorList>
            <person name="Dirks A.C."/>
            <person name="James T.Y."/>
        </authorList>
    </citation>
    <scope>NUCLEOTIDE SEQUENCE [LARGE SCALE GENOMIC DNA]</scope>
    <source>
        <strain evidence="1 2">ACD0624</strain>
    </source>
</reference>
<dbReference type="Proteomes" id="UP001447188">
    <property type="component" value="Unassembled WGS sequence"/>
</dbReference>
<dbReference type="PANTHER" id="PTHR33488:SF2">
    <property type="entry name" value="EARLY ENDOSOME ANTIGEN 1-LIKE"/>
    <property type="match status" value="1"/>
</dbReference>
<keyword evidence="2" id="KW-1185">Reference proteome</keyword>
<proteinExistence type="predicted"/>
<protein>
    <submittedName>
        <fullName evidence="1">Uncharacterized protein</fullName>
    </submittedName>
</protein>
<dbReference type="EMBL" id="JBBBZM010000070">
    <property type="protein sequence ID" value="KAL0635399.1"/>
    <property type="molecule type" value="Genomic_DNA"/>
</dbReference>
<dbReference type="PANTHER" id="PTHR33488">
    <property type="entry name" value="ZGC:162509"/>
    <property type="match status" value="1"/>
</dbReference>
<evidence type="ECO:0000313" key="1">
    <source>
        <dbReference type="EMBL" id="KAL0635399.1"/>
    </source>
</evidence>
<sequence>MASNPSAAAALLGKIEQTEIFEIDWALQFTAAPKAISYMADCFVAITPEIRTLSLVGAPGSLHGINYTSLIATTVQVSNKGSVAFNVAQDKMTSLFQTAQVIYETLDLAKSRSSDPTDVAGLLSHMDTFRRLAEGTLTAATDAHNVFKNWHGAIREFRNVVLAQQTRAHPAPPIATVNPVNTGYPVYSYRMEPIEFGLGDDIKLPLQDSYWNHMPRIDACLRRLSMCLDIGWSGTRDQGFLYTVPGVQYLDSRNSDIQDFRSYLEQRQSELEAIWHPLFVAVNNVGTLLPQSRAGGNGFQGALGFQALHQSNRAHGLLRHIAHVSGYQMLPIWDPLDRYDISCLVGAATFRLCNFILLVDLLMESKLQQPPVAPNPPSIPANQSVTAQVACTMALAQLLGEVDKLLYFFASLETTVKTVVNLHSANLTQSSYTVAAPNATEFTRRDFSKDAHALMTYFAAIRAVARVYRTIHTQYIHVGAGLLTELSALGSDEVLAARHTSLVAYNERIGSELAAYVADKKRETMAEITRNIATILARG</sequence>
<organism evidence="1 2">
    <name type="scientific">Discina gigas</name>
    <dbReference type="NCBI Taxonomy" id="1032678"/>
    <lineage>
        <taxon>Eukaryota</taxon>
        <taxon>Fungi</taxon>
        <taxon>Dikarya</taxon>
        <taxon>Ascomycota</taxon>
        <taxon>Pezizomycotina</taxon>
        <taxon>Pezizomycetes</taxon>
        <taxon>Pezizales</taxon>
        <taxon>Discinaceae</taxon>
        <taxon>Discina</taxon>
    </lineage>
</organism>
<evidence type="ECO:0000313" key="2">
    <source>
        <dbReference type="Proteomes" id="UP001447188"/>
    </source>
</evidence>